<feature type="compositionally biased region" description="Polar residues" evidence="1">
    <location>
        <begin position="18"/>
        <end position="31"/>
    </location>
</feature>
<accession>A0ABT1IFD6</accession>
<keyword evidence="3" id="KW-1185">Reference proteome</keyword>
<name>A0ABT1IFD6_9PSEU</name>
<dbReference type="EMBL" id="JAMTCO010000009">
    <property type="protein sequence ID" value="MCP2271251.1"/>
    <property type="molecule type" value="Genomic_DNA"/>
</dbReference>
<evidence type="ECO:0000313" key="3">
    <source>
        <dbReference type="Proteomes" id="UP001205185"/>
    </source>
</evidence>
<dbReference type="Proteomes" id="UP001205185">
    <property type="component" value="Unassembled WGS sequence"/>
</dbReference>
<feature type="compositionally biased region" description="Polar residues" evidence="1">
    <location>
        <begin position="47"/>
        <end position="70"/>
    </location>
</feature>
<sequence length="136" mass="14051">MPDIAESTAATHCRPGTSRASANPTSAVSSRVNSRPVWLSSGAMTAFSPNTAHRSGTANTTLARSGRTGTSPVNRSPRNRVNRRAADRLDTCSAIPVGDPLDSGGPAYLNAYAATVESAGTAHPGAQLSTMDSQRR</sequence>
<protein>
    <submittedName>
        <fullName evidence="2">Uncharacterized protein</fullName>
    </submittedName>
</protein>
<organism evidence="2 3">
    <name type="scientific">Actinokineospora diospyrosa</name>
    <dbReference type="NCBI Taxonomy" id="103728"/>
    <lineage>
        <taxon>Bacteria</taxon>
        <taxon>Bacillati</taxon>
        <taxon>Actinomycetota</taxon>
        <taxon>Actinomycetes</taxon>
        <taxon>Pseudonocardiales</taxon>
        <taxon>Pseudonocardiaceae</taxon>
        <taxon>Actinokineospora</taxon>
    </lineage>
</organism>
<dbReference type="RefSeq" id="WP_253888208.1">
    <property type="nucleotide sequence ID" value="NZ_BAAAVB010000027.1"/>
</dbReference>
<feature type="region of interest" description="Disordered" evidence="1">
    <location>
        <begin position="46"/>
        <end position="85"/>
    </location>
</feature>
<proteinExistence type="predicted"/>
<gene>
    <name evidence="2" type="ORF">LV75_003765</name>
</gene>
<reference evidence="2 3" key="1">
    <citation type="submission" date="2022-06" db="EMBL/GenBank/DDBJ databases">
        <title>Genomic Encyclopedia of Archaeal and Bacterial Type Strains, Phase II (KMG-II): from individual species to whole genera.</title>
        <authorList>
            <person name="Goeker M."/>
        </authorList>
    </citation>
    <scope>NUCLEOTIDE SEQUENCE [LARGE SCALE GENOMIC DNA]</scope>
    <source>
        <strain evidence="2 3">DSM 44255</strain>
    </source>
</reference>
<evidence type="ECO:0000313" key="2">
    <source>
        <dbReference type="EMBL" id="MCP2271251.1"/>
    </source>
</evidence>
<feature type="region of interest" description="Disordered" evidence="1">
    <location>
        <begin position="1"/>
        <end position="31"/>
    </location>
</feature>
<comment type="caution">
    <text evidence="2">The sequence shown here is derived from an EMBL/GenBank/DDBJ whole genome shotgun (WGS) entry which is preliminary data.</text>
</comment>
<evidence type="ECO:0000256" key="1">
    <source>
        <dbReference type="SAM" id="MobiDB-lite"/>
    </source>
</evidence>